<name>A0ABV9QLS9_9FIRM</name>
<feature type="chain" id="PRO_5047539756" evidence="2">
    <location>
        <begin position="24"/>
        <end position="319"/>
    </location>
</feature>
<feature type="signal peptide" evidence="2">
    <location>
        <begin position="1"/>
        <end position="23"/>
    </location>
</feature>
<evidence type="ECO:0000313" key="4">
    <source>
        <dbReference type="EMBL" id="MFC4804631.1"/>
    </source>
</evidence>
<dbReference type="SUPFAM" id="SSF55383">
    <property type="entry name" value="Copper amine oxidase, domain N"/>
    <property type="match status" value="1"/>
</dbReference>
<feature type="region of interest" description="Disordered" evidence="1">
    <location>
        <begin position="157"/>
        <end position="183"/>
    </location>
</feature>
<protein>
    <submittedName>
        <fullName evidence="4">Copper amine oxidase N-terminal domain-containing protein</fullName>
    </submittedName>
</protein>
<dbReference type="RefSeq" id="WP_379788145.1">
    <property type="nucleotide sequence ID" value="NZ_JBHSHL010000021.1"/>
</dbReference>
<dbReference type="InterPro" id="IPR012854">
    <property type="entry name" value="Cu_amine_oxidase-like_N"/>
</dbReference>
<proteinExistence type="predicted"/>
<evidence type="ECO:0000256" key="2">
    <source>
        <dbReference type="SAM" id="SignalP"/>
    </source>
</evidence>
<reference evidence="5" key="1">
    <citation type="journal article" date="2019" name="Int. J. Syst. Evol. Microbiol.">
        <title>The Global Catalogue of Microorganisms (GCM) 10K type strain sequencing project: providing services to taxonomists for standard genome sequencing and annotation.</title>
        <authorList>
            <consortium name="The Broad Institute Genomics Platform"/>
            <consortium name="The Broad Institute Genome Sequencing Center for Infectious Disease"/>
            <person name="Wu L."/>
            <person name="Ma J."/>
        </authorList>
    </citation>
    <scope>NUCLEOTIDE SEQUENCE [LARGE SCALE GENOMIC DNA]</scope>
    <source>
        <strain evidence="5">CCUG 46385</strain>
    </source>
</reference>
<keyword evidence="5" id="KW-1185">Reference proteome</keyword>
<organism evidence="4 5">
    <name type="scientific">Filifactor villosus</name>
    <dbReference type="NCBI Taxonomy" id="29374"/>
    <lineage>
        <taxon>Bacteria</taxon>
        <taxon>Bacillati</taxon>
        <taxon>Bacillota</taxon>
        <taxon>Clostridia</taxon>
        <taxon>Peptostreptococcales</taxon>
        <taxon>Filifactoraceae</taxon>
        <taxon>Filifactor</taxon>
    </lineage>
</organism>
<keyword evidence="2" id="KW-0732">Signal</keyword>
<dbReference type="InterPro" id="IPR036582">
    <property type="entry name" value="Mao_N_sf"/>
</dbReference>
<comment type="caution">
    <text evidence="4">The sequence shown here is derived from an EMBL/GenBank/DDBJ whole genome shotgun (WGS) entry which is preliminary data.</text>
</comment>
<evidence type="ECO:0000313" key="5">
    <source>
        <dbReference type="Proteomes" id="UP001595916"/>
    </source>
</evidence>
<dbReference type="Gene3D" id="3.30.457.10">
    <property type="entry name" value="Copper amine oxidase-like, N-terminal domain"/>
    <property type="match status" value="1"/>
</dbReference>
<gene>
    <name evidence="4" type="ORF">ACFO4R_05995</name>
</gene>
<sequence>MKKTIIGILCATMVALTGVTAFAETARFSVPVKLINAYQKDKPSMANKALKSEADVLVDENGTAINIYLKPLEFGGTQENIKKMFLVENGKKIEGIKSETGENPYNIKVELKSTAQKPAELEAAVWVDAMDKIKGGGDGSGEQKVFLSLDWSKSMEVKEGEKKEEKTPAPAPTVPEKEEGTVPAVPEKKETVKVEVPKSGIGVQINGALVNFDTPPVAKGGRTLVPLRAIFEALNAQVKWEASTKKITAVKEGRTVVLTLNKKQATISENGKMQTVELDVPAGLEQGGRTYVPLRFIGEAFGNKVSFEKKGQGSLIVIE</sequence>
<feature type="domain" description="Copper amine oxidase-like N-terminal" evidence="3">
    <location>
        <begin position="204"/>
        <end position="311"/>
    </location>
</feature>
<evidence type="ECO:0000256" key="1">
    <source>
        <dbReference type="SAM" id="MobiDB-lite"/>
    </source>
</evidence>
<dbReference type="Pfam" id="PF07833">
    <property type="entry name" value="Cu_amine_oxidN1"/>
    <property type="match status" value="1"/>
</dbReference>
<dbReference type="EMBL" id="JBHSHL010000021">
    <property type="protein sequence ID" value="MFC4804631.1"/>
    <property type="molecule type" value="Genomic_DNA"/>
</dbReference>
<accession>A0ABV9QLS9</accession>
<feature type="compositionally biased region" description="Basic and acidic residues" evidence="1">
    <location>
        <begin position="157"/>
        <end position="167"/>
    </location>
</feature>
<evidence type="ECO:0000259" key="3">
    <source>
        <dbReference type="Pfam" id="PF07833"/>
    </source>
</evidence>
<dbReference type="Proteomes" id="UP001595916">
    <property type="component" value="Unassembled WGS sequence"/>
</dbReference>